<comment type="caution">
    <text evidence="1">Lacks conserved residue(s) required for the propagation of feature annotation.</text>
</comment>
<dbReference type="RefSeq" id="WP_328709608.1">
    <property type="nucleotide sequence ID" value="NZ_CP108085.1"/>
</dbReference>
<evidence type="ECO:0000259" key="3">
    <source>
        <dbReference type="PROSITE" id="PS50110"/>
    </source>
</evidence>
<dbReference type="InterPro" id="IPR001789">
    <property type="entry name" value="Sig_transdc_resp-reg_receiver"/>
</dbReference>
<feature type="domain" description="Response regulatory" evidence="3">
    <location>
        <begin position="8"/>
        <end position="97"/>
    </location>
</feature>
<proteinExistence type="predicted"/>
<dbReference type="Proteomes" id="UP001432011">
    <property type="component" value="Chromosome"/>
</dbReference>
<sequence length="97" mass="10375">MTGGTPIRVVVADDHLVVRTGFAELLGSQPDFAVVSTAPDGAQAVRMCRELRPDGVVGRQPPALASISRQWYPASHEDAQRDAPVRCAAPRSLRRAA</sequence>
<dbReference type="PROSITE" id="PS50110">
    <property type="entry name" value="RESPONSE_REGULATORY"/>
    <property type="match status" value="1"/>
</dbReference>
<dbReference type="InterPro" id="IPR011006">
    <property type="entry name" value="CheY-like_superfamily"/>
</dbReference>
<evidence type="ECO:0000256" key="2">
    <source>
        <dbReference type="SAM" id="MobiDB-lite"/>
    </source>
</evidence>
<gene>
    <name evidence="4" type="ORF">OG913_01095</name>
</gene>
<evidence type="ECO:0000256" key="1">
    <source>
        <dbReference type="PROSITE-ProRule" id="PRU00169"/>
    </source>
</evidence>
<evidence type="ECO:0000313" key="5">
    <source>
        <dbReference type="Proteomes" id="UP001432011"/>
    </source>
</evidence>
<keyword evidence="5" id="KW-1185">Reference proteome</keyword>
<evidence type="ECO:0000313" key="4">
    <source>
        <dbReference type="EMBL" id="WUP75659.1"/>
    </source>
</evidence>
<dbReference type="Gene3D" id="3.40.50.2300">
    <property type="match status" value="1"/>
</dbReference>
<organism evidence="4 5">
    <name type="scientific">Microbispora hainanensis</name>
    <dbReference type="NCBI Taxonomy" id="568844"/>
    <lineage>
        <taxon>Bacteria</taxon>
        <taxon>Bacillati</taxon>
        <taxon>Actinomycetota</taxon>
        <taxon>Actinomycetes</taxon>
        <taxon>Streptosporangiales</taxon>
        <taxon>Streptosporangiaceae</taxon>
        <taxon>Microbispora</taxon>
    </lineage>
</organism>
<feature type="region of interest" description="Disordered" evidence="2">
    <location>
        <begin position="71"/>
        <end position="97"/>
    </location>
</feature>
<protein>
    <recommendedName>
        <fullName evidence="3">Response regulatory domain-containing protein</fullName>
    </recommendedName>
</protein>
<dbReference type="EMBL" id="CP108085">
    <property type="protein sequence ID" value="WUP75659.1"/>
    <property type="molecule type" value="Genomic_DNA"/>
</dbReference>
<accession>A0ABZ1SRV4</accession>
<reference evidence="4" key="1">
    <citation type="submission" date="2022-10" db="EMBL/GenBank/DDBJ databases">
        <title>The complete genomes of actinobacterial strains from the NBC collection.</title>
        <authorList>
            <person name="Joergensen T.S."/>
            <person name="Alvarez Arevalo M."/>
            <person name="Sterndorff E.B."/>
            <person name="Faurdal D."/>
            <person name="Vuksanovic O."/>
            <person name="Mourched A.-S."/>
            <person name="Charusanti P."/>
            <person name="Shaw S."/>
            <person name="Blin K."/>
            <person name="Weber T."/>
        </authorList>
    </citation>
    <scope>NUCLEOTIDE SEQUENCE</scope>
    <source>
        <strain evidence="4">NBC_00254</strain>
    </source>
</reference>
<dbReference type="SUPFAM" id="SSF52172">
    <property type="entry name" value="CheY-like"/>
    <property type="match status" value="1"/>
</dbReference>
<feature type="compositionally biased region" description="Basic and acidic residues" evidence="2">
    <location>
        <begin position="75"/>
        <end position="84"/>
    </location>
</feature>
<name>A0ABZ1SRV4_9ACTN</name>